<reference evidence="1" key="1">
    <citation type="submission" date="2016-05" db="EMBL/GenBank/DDBJ databases">
        <authorList>
            <person name="Lavstsen T."/>
            <person name="Jespersen J.S."/>
        </authorList>
    </citation>
    <scope>NUCLEOTIDE SEQUENCE</scope>
    <source>
        <tissue evidence="1">Brain</tissue>
    </source>
</reference>
<organism evidence="1">
    <name type="scientific">Nothobranchius rachovii</name>
    <name type="common">bluefin notho</name>
    <dbReference type="NCBI Taxonomy" id="451742"/>
    <lineage>
        <taxon>Eukaryota</taxon>
        <taxon>Metazoa</taxon>
        <taxon>Chordata</taxon>
        <taxon>Craniata</taxon>
        <taxon>Vertebrata</taxon>
        <taxon>Euteleostomi</taxon>
        <taxon>Actinopterygii</taxon>
        <taxon>Neopterygii</taxon>
        <taxon>Teleostei</taxon>
        <taxon>Neoteleostei</taxon>
        <taxon>Acanthomorphata</taxon>
        <taxon>Ovalentaria</taxon>
        <taxon>Atherinomorphae</taxon>
        <taxon>Cyprinodontiformes</taxon>
        <taxon>Nothobranchiidae</taxon>
        <taxon>Nothobranchius</taxon>
    </lineage>
</organism>
<evidence type="ECO:0000313" key="1">
    <source>
        <dbReference type="EMBL" id="SBR85496.1"/>
    </source>
</evidence>
<gene>
    <name evidence="1" type="primary">Nfu_g_1_025364</name>
</gene>
<reference evidence="1" key="2">
    <citation type="submission" date="2016-06" db="EMBL/GenBank/DDBJ databases">
        <title>The genome of a short-lived fish provides insights into sex chromosome evolution and the genetic control of aging.</title>
        <authorList>
            <person name="Reichwald K."/>
            <person name="Felder M."/>
            <person name="Petzold A."/>
            <person name="Koch P."/>
            <person name="Groth M."/>
            <person name="Platzer M."/>
        </authorList>
    </citation>
    <scope>NUCLEOTIDE SEQUENCE</scope>
    <source>
        <tissue evidence="1">Brain</tissue>
    </source>
</reference>
<dbReference type="EMBL" id="HAEH01008805">
    <property type="protein sequence ID" value="SBR85496.1"/>
    <property type="molecule type" value="Transcribed_RNA"/>
</dbReference>
<protein>
    <submittedName>
        <fullName evidence="1">Uncharacterized protein</fullName>
    </submittedName>
</protein>
<sequence length="50" mass="6030">LKCHNYTTDFSMVWAGLCECEHRCMCVLNAQWCRDQILRTIVPFIYDHHQ</sequence>
<accession>A0A1A8PW67</accession>
<feature type="non-terminal residue" evidence="1">
    <location>
        <position position="1"/>
    </location>
</feature>
<proteinExistence type="predicted"/>
<feature type="non-terminal residue" evidence="1">
    <location>
        <position position="50"/>
    </location>
</feature>
<name>A0A1A8PW67_9TELE</name>
<dbReference type="AlphaFoldDB" id="A0A1A8PW67"/>